<dbReference type="RefSeq" id="WP_338102339.1">
    <property type="nucleotide sequence ID" value="NZ_CP131060.1"/>
</dbReference>
<keyword evidence="3" id="KW-1185">Reference proteome</keyword>
<feature type="region of interest" description="Disordered" evidence="1">
    <location>
        <begin position="1"/>
        <end position="36"/>
    </location>
</feature>
<accession>A0AA96ZWI2</accession>
<reference evidence="2 3" key="1">
    <citation type="submission" date="2023-07" db="EMBL/GenBank/DDBJ databases">
        <title>Closed genoem sequence of Methanosarcinaceae archaeon Ac7.</title>
        <authorList>
            <person name="Poehlein A."/>
            <person name="Protasov E."/>
            <person name="Platt K."/>
            <person name="Reeh H."/>
            <person name="Daniel R."/>
            <person name="Brune A."/>
        </authorList>
    </citation>
    <scope>NUCLEOTIDE SEQUENCE [LARGE SCALE GENOMIC DNA]</scope>
    <source>
        <strain evidence="2 3">Ac7</strain>
    </source>
</reference>
<gene>
    <name evidence="2" type="ORF">MsAc7_15740</name>
</gene>
<dbReference type="AlphaFoldDB" id="A0AA96ZWI2"/>
<dbReference type="Proteomes" id="UP001303587">
    <property type="component" value="Chromosome"/>
</dbReference>
<organism evidence="2 3">
    <name type="scientific">Methanolapillus millepedarum</name>
    <dbReference type="NCBI Taxonomy" id="3028296"/>
    <lineage>
        <taxon>Archaea</taxon>
        <taxon>Methanobacteriati</taxon>
        <taxon>Methanobacteriota</taxon>
        <taxon>Stenosarchaea group</taxon>
        <taxon>Methanomicrobia</taxon>
        <taxon>Methanosarcinales</taxon>
        <taxon>Methanosarcinaceae</taxon>
        <taxon>Methanolapillus</taxon>
    </lineage>
</organism>
<protein>
    <submittedName>
        <fullName evidence="2">Uncharacterized protein</fullName>
    </submittedName>
</protein>
<proteinExistence type="predicted"/>
<dbReference type="EMBL" id="CP131060">
    <property type="protein sequence ID" value="WNY26002.1"/>
    <property type="molecule type" value="Genomic_DNA"/>
</dbReference>
<feature type="compositionally biased region" description="Acidic residues" evidence="1">
    <location>
        <begin position="12"/>
        <end position="25"/>
    </location>
</feature>
<evidence type="ECO:0000313" key="2">
    <source>
        <dbReference type="EMBL" id="WNY26002.1"/>
    </source>
</evidence>
<evidence type="ECO:0000313" key="3">
    <source>
        <dbReference type="Proteomes" id="UP001303587"/>
    </source>
</evidence>
<name>A0AA96ZWI2_9EURY</name>
<evidence type="ECO:0000256" key="1">
    <source>
        <dbReference type="SAM" id="MobiDB-lite"/>
    </source>
</evidence>
<dbReference type="GeneID" id="89230668"/>
<sequence length="186" mass="21853">MTKPLLGPETEKPDDESAFDAETNYDSETNSGPAVSGDKFAIPVKTTVSPLVGHHYLKPAEDEKVFIQVLDFKKMYACWLPGLRYTLYFEEEPKTEELKRVRQIVLLEVYDGDGKKLIELNDEEFEQFEIVYDMFSTYGGEIWFYRQKSGRRLRKNFWLKQKNQKTGNPIRKYNLSEMVEQKSDRK</sequence>